<accession>A0A0F9K7M8</accession>
<dbReference type="EMBL" id="LAZR01009771">
    <property type="protein sequence ID" value="KKM70681.1"/>
    <property type="molecule type" value="Genomic_DNA"/>
</dbReference>
<dbReference type="SUPFAM" id="SSF52540">
    <property type="entry name" value="P-loop containing nucleoside triphosphate hydrolases"/>
    <property type="match status" value="1"/>
</dbReference>
<proteinExistence type="predicted"/>
<dbReference type="AlphaFoldDB" id="A0A0F9K7M8"/>
<dbReference type="InterPro" id="IPR027417">
    <property type="entry name" value="P-loop_NTPase"/>
</dbReference>
<evidence type="ECO:0000313" key="1">
    <source>
        <dbReference type="EMBL" id="KKM70681.1"/>
    </source>
</evidence>
<evidence type="ECO:0008006" key="2">
    <source>
        <dbReference type="Google" id="ProtNLM"/>
    </source>
</evidence>
<reference evidence="1" key="1">
    <citation type="journal article" date="2015" name="Nature">
        <title>Complex archaea that bridge the gap between prokaryotes and eukaryotes.</title>
        <authorList>
            <person name="Spang A."/>
            <person name="Saw J.H."/>
            <person name="Jorgensen S.L."/>
            <person name="Zaremba-Niedzwiedzka K."/>
            <person name="Martijn J."/>
            <person name="Lind A.E."/>
            <person name="van Eijk R."/>
            <person name="Schleper C."/>
            <person name="Guy L."/>
            <person name="Ettema T.J."/>
        </authorList>
    </citation>
    <scope>NUCLEOTIDE SEQUENCE</scope>
</reference>
<protein>
    <recommendedName>
        <fullName evidence="2">Sulfotransferase domain-containing protein</fullName>
    </recommendedName>
</protein>
<name>A0A0F9K7M8_9ZZZZ</name>
<organism evidence="1">
    <name type="scientific">marine sediment metagenome</name>
    <dbReference type="NCBI Taxonomy" id="412755"/>
    <lineage>
        <taxon>unclassified sequences</taxon>
        <taxon>metagenomes</taxon>
        <taxon>ecological metagenomes</taxon>
    </lineage>
</organism>
<comment type="caution">
    <text evidence="1">The sequence shown here is derived from an EMBL/GenBank/DDBJ whole genome shotgun (WGS) entry which is preliminary data.</text>
</comment>
<sequence>MKYIHVPKWNLAIAMTPKCGSTSIYQAIHDEFNCTDDHCTDRFENLSTGQVPAFLPVLFVVRHPVDRFLSIWRHRTLPMYVSASGKTLLGLTPKQLWDGRDKGDDHWKSQTSLLGGLREQATIVRLEDLSTYWRHMTPSKVDLPHLNWTASEWPVELDRKFVGKIETYYADDIEMYNGAVKWLSMHPQLLK</sequence>
<gene>
    <name evidence="1" type="ORF">LCGC14_1438340</name>
</gene>